<name>A0A0V0RR75_9BILA</name>
<dbReference type="AlphaFoldDB" id="A0A0V0RR75"/>
<sequence>MFLICIEIYYRTSPLLLLTAHLQHAKRFVHARRSAAMQALLCYRFKYPSNNFGEENFFAKFQFQLSPVWSADVCKNFFCSK</sequence>
<accession>A0A0V0RR75</accession>
<protein>
    <submittedName>
        <fullName evidence="1">Uncharacterized protein</fullName>
    </submittedName>
</protein>
<proteinExistence type="predicted"/>
<keyword evidence="2" id="KW-1185">Reference proteome</keyword>
<dbReference type="OrthoDB" id="10432835at2759"/>
<dbReference type="EMBL" id="JYDL01000096">
    <property type="protein sequence ID" value="KRX16990.1"/>
    <property type="molecule type" value="Genomic_DNA"/>
</dbReference>
<organism evidence="1 2">
    <name type="scientific">Trichinella nelsoni</name>
    <dbReference type="NCBI Taxonomy" id="6336"/>
    <lineage>
        <taxon>Eukaryota</taxon>
        <taxon>Metazoa</taxon>
        <taxon>Ecdysozoa</taxon>
        <taxon>Nematoda</taxon>
        <taxon>Enoplea</taxon>
        <taxon>Dorylaimia</taxon>
        <taxon>Trichinellida</taxon>
        <taxon>Trichinellidae</taxon>
        <taxon>Trichinella</taxon>
    </lineage>
</organism>
<evidence type="ECO:0000313" key="2">
    <source>
        <dbReference type="Proteomes" id="UP000054630"/>
    </source>
</evidence>
<comment type="caution">
    <text evidence="1">The sequence shown here is derived from an EMBL/GenBank/DDBJ whole genome shotgun (WGS) entry which is preliminary data.</text>
</comment>
<dbReference type="Proteomes" id="UP000054630">
    <property type="component" value="Unassembled WGS sequence"/>
</dbReference>
<gene>
    <name evidence="1" type="ORF">T07_1385</name>
</gene>
<evidence type="ECO:0000313" key="1">
    <source>
        <dbReference type="EMBL" id="KRX16990.1"/>
    </source>
</evidence>
<reference evidence="1 2" key="1">
    <citation type="submission" date="2015-01" db="EMBL/GenBank/DDBJ databases">
        <title>Evolution of Trichinella species and genotypes.</title>
        <authorList>
            <person name="Korhonen P.K."/>
            <person name="Edoardo P."/>
            <person name="Giuseppe L.R."/>
            <person name="Gasser R.B."/>
        </authorList>
    </citation>
    <scope>NUCLEOTIDE SEQUENCE [LARGE SCALE GENOMIC DNA]</scope>
    <source>
        <strain evidence="1">ISS37</strain>
    </source>
</reference>